<feature type="domain" description="Alanine racemase N-terminal" evidence="4">
    <location>
        <begin position="10"/>
        <end position="225"/>
    </location>
</feature>
<dbReference type="NCBIfam" id="NF040742">
    <property type="entry name" value="racem_Orr"/>
    <property type="match status" value="1"/>
</dbReference>
<dbReference type="CDD" id="cd06815">
    <property type="entry name" value="PLPDE_III_AR_like_1"/>
    <property type="match status" value="1"/>
</dbReference>
<dbReference type="InterPro" id="IPR029066">
    <property type="entry name" value="PLP-binding_barrel"/>
</dbReference>
<dbReference type="InterPro" id="IPR001608">
    <property type="entry name" value="Ala_racemase_N"/>
</dbReference>
<accession>A0A151B8C5</accession>
<dbReference type="GO" id="GO:0008784">
    <property type="term" value="F:alanine racemase activity"/>
    <property type="evidence" value="ECO:0007669"/>
    <property type="project" value="TreeGrafter"/>
</dbReference>
<evidence type="ECO:0000256" key="1">
    <source>
        <dbReference type="ARBA" id="ARBA00001933"/>
    </source>
</evidence>
<dbReference type="PATRIC" id="fig|1121338.3.peg.380"/>
<keyword evidence="6" id="KW-1185">Reference proteome</keyword>
<evidence type="ECO:0000313" key="6">
    <source>
        <dbReference type="Proteomes" id="UP000075531"/>
    </source>
</evidence>
<dbReference type="GO" id="GO:0030170">
    <property type="term" value="F:pyridoxal phosphate binding"/>
    <property type="evidence" value="ECO:0007669"/>
    <property type="project" value="TreeGrafter"/>
</dbReference>
<gene>
    <name evidence="5" type="ORF">CLTEP_03760</name>
</gene>
<name>A0A151B8C5_9CLOT</name>
<dbReference type="Gene3D" id="3.20.20.10">
    <property type="entry name" value="Alanine racemase"/>
    <property type="match status" value="1"/>
</dbReference>
<comment type="caution">
    <text evidence="5">The sequence shown here is derived from an EMBL/GenBank/DDBJ whole genome shotgun (WGS) entry which is preliminary data.</text>
</comment>
<dbReference type="GO" id="GO:0005829">
    <property type="term" value="C:cytosol"/>
    <property type="evidence" value="ECO:0007669"/>
    <property type="project" value="TreeGrafter"/>
</dbReference>
<keyword evidence="2" id="KW-0663">Pyridoxal phosphate</keyword>
<evidence type="ECO:0000313" key="5">
    <source>
        <dbReference type="EMBL" id="KYH35982.1"/>
    </source>
</evidence>
<dbReference type="RefSeq" id="WP_066821668.1">
    <property type="nucleotide sequence ID" value="NZ_LTBA01000001.1"/>
</dbReference>
<dbReference type="Pfam" id="PF01168">
    <property type="entry name" value="Ala_racemase_N"/>
    <property type="match status" value="1"/>
</dbReference>
<dbReference type="AlphaFoldDB" id="A0A151B8C5"/>
<organism evidence="5 6">
    <name type="scientific">Clostridium tepidiprofundi DSM 19306</name>
    <dbReference type="NCBI Taxonomy" id="1121338"/>
    <lineage>
        <taxon>Bacteria</taxon>
        <taxon>Bacillati</taxon>
        <taxon>Bacillota</taxon>
        <taxon>Clostridia</taxon>
        <taxon>Eubacteriales</taxon>
        <taxon>Clostridiaceae</taxon>
        <taxon>Clostridium</taxon>
    </lineage>
</organism>
<keyword evidence="3" id="KW-0413">Isomerase</keyword>
<protein>
    <recommendedName>
        <fullName evidence="4">Alanine racemase N-terminal domain-containing protein</fullName>
    </recommendedName>
</protein>
<evidence type="ECO:0000256" key="3">
    <source>
        <dbReference type="ARBA" id="ARBA00023235"/>
    </source>
</evidence>
<dbReference type="OrthoDB" id="504078at2"/>
<dbReference type="STRING" id="1121338.CLTEP_03760"/>
<evidence type="ECO:0000259" key="4">
    <source>
        <dbReference type="Pfam" id="PF01168"/>
    </source>
</evidence>
<dbReference type="InterPro" id="IPR000821">
    <property type="entry name" value="Ala_racemase"/>
</dbReference>
<dbReference type="Proteomes" id="UP000075531">
    <property type="component" value="Unassembled WGS sequence"/>
</dbReference>
<dbReference type="SUPFAM" id="SSF51419">
    <property type="entry name" value="PLP-binding barrel"/>
    <property type="match status" value="1"/>
</dbReference>
<dbReference type="PANTHER" id="PTHR30511">
    <property type="entry name" value="ALANINE RACEMASE"/>
    <property type="match status" value="1"/>
</dbReference>
<sequence length="355" mass="39384">MGKKYPCMEVDLNKITHNTRFIVSKCKEKGIDVFGVTKVFCANIPIVKAMIKGGIVGVADARIKNLIKMQELPIPKVLLRIPEISEAYNVIKYSDISFNSEYKTIEKLSEVAAKQGSIHKIILMVDLGDLREGIWENNIVAVTKKIMKLSNIDVIGIGTNLTCYGGIIPNDDNLGELVNIKNMLKNEVGLDFKIISGGNSSSLYKVFDGTIPKEINNLRIGEAIVLGRETAYGKHIEGCYCDAFTIKGEIVEIKQKPSVPIGTIGKDAFGNIPHFEDKGIMKRAIVALGRQDVNIDGMFPYDKNIEILGASSDHLILDVTNSYKEYNVGDVIDFNVDYGCLLRAMTSEYVNKYYK</sequence>
<reference evidence="5 6" key="1">
    <citation type="submission" date="2016-02" db="EMBL/GenBank/DDBJ databases">
        <title>Genome sequence of Clostridium tepidiprofundi DSM 19306.</title>
        <authorList>
            <person name="Poehlein A."/>
            <person name="Daniel R."/>
        </authorList>
    </citation>
    <scope>NUCLEOTIDE SEQUENCE [LARGE SCALE GENOMIC DNA]</scope>
    <source>
        <strain evidence="5 6">DSM 19306</strain>
    </source>
</reference>
<dbReference type="EMBL" id="LTBA01000001">
    <property type="protein sequence ID" value="KYH35982.1"/>
    <property type="molecule type" value="Genomic_DNA"/>
</dbReference>
<comment type="cofactor">
    <cofactor evidence="1">
        <name>pyridoxal 5'-phosphate</name>
        <dbReference type="ChEBI" id="CHEBI:597326"/>
    </cofactor>
</comment>
<proteinExistence type="predicted"/>
<dbReference type="PANTHER" id="PTHR30511:SF3">
    <property type="entry name" value="LYSINE RACEMASE"/>
    <property type="match status" value="1"/>
</dbReference>
<evidence type="ECO:0000256" key="2">
    <source>
        <dbReference type="ARBA" id="ARBA00022898"/>
    </source>
</evidence>